<feature type="compositionally biased region" description="Basic and acidic residues" evidence="1">
    <location>
        <begin position="177"/>
        <end position="186"/>
    </location>
</feature>
<name>A0AAD9W975_PHOAM</name>
<feature type="compositionally biased region" description="Basic and acidic residues" evidence="1">
    <location>
        <begin position="28"/>
        <end position="49"/>
    </location>
</feature>
<gene>
    <name evidence="2" type="ORF">N8I77_002538</name>
</gene>
<feature type="compositionally biased region" description="Basic and acidic residues" evidence="1">
    <location>
        <begin position="1"/>
        <end position="16"/>
    </location>
</feature>
<evidence type="ECO:0000256" key="1">
    <source>
        <dbReference type="SAM" id="MobiDB-lite"/>
    </source>
</evidence>
<evidence type="ECO:0000313" key="2">
    <source>
        <dbReference type="EMBL" id="KAK2615812.1"/>
    </source>
</evidence>
<accession>A0AAD9W975</accession>
<dbReference type="AlphaFoldDB" id="A0AAD9W975"/>
<reference evidence="2" key="1">
    <citation type="submission" date="2023-06" db="EMBL/GenBank/DDBJ databases">
        <authorList>
            <person name="Noh H."/>
        </authorList>
    </citation>
    <scope>NUCLEOTIDE SEQUENCE</scope>
    <source>
        <strain evidence="2">DUCC20226</strain>
    </source>
</reference>
<dbReference type="EMBL" id="JAUJFL010000001">
    <property type="protein sequence ID" value="KAK2615812.1"/>
    <property type="molecule type" value="Genomic_DNA"/>
</dbReference>
<feature type="compositionally biased region" description="Polar residues" evidence="1">
    <location>
        <begin position="17"/>
        <end position="26"/>
    </location>
</feature>
<feature type="compositionally biased region" description="Polar residues" evidence="1">
    <location>
        <begin position="140"/>
        <end position="171"/>
    </location>
</feature>
<keyword evidence="3" id="KW-1185">Reference proteome</keyword>
<evidence type="ECO:0000313" key="3">
    <source>
        <dbReference type="Proteomes" id="UP001265746"/>
    </source>
</evidence>
<dbReference type="Proteomes" id="UP001265746">
    <property type="component" value="Unassembled WGS sequence"/>
</dbReference>
<feature type="compositionally biased region" description="Polar residues" evidence="1">
    <location>
        <begin position="237"/>
        <end position="248"/>
    </location>
</feature>
<feature type="compositionally biased region" description="Polar residues" evidence="1">
    <location>
        <begin position="80"/>
        <end position="94"/>
    </location>
</feature>
<feature type="region of interest" description="Disordered" evidence="1">
    <location>
        <begin position="1"/>
        <end position="190"/>
    </location>
</feature>
<protein>
    <submittedName>
        <fullName evidence="2">Uncharacterized protein</fullName>
    </submittedName>
</protein>
<comment type="caution">
    <text evidence="2">The sequence shown here is derived from an EMBL/GenBank/DDBJ whole genome shotgun (WGS) entry which is preliminary data.</text>
</comment>
<proteinExistence type="predicted"/>
<feature type="compositionally biased region" description="Polar residues" evidence="1">
    <location>
        <begin position="53"/>
        <end position="69"/>
    </location>
</feature>
<sequence length="257" mass="27957">MAARGIEEEATPHFSEESQSTPTGQKKNMGEQRQKAAAESLRKRLESELRIGTSINGHQEIQVGQQASGKQRDKPLPGVQSYQNDTGQNSTPTNHPEGRLWDMENPFEASKTKDNSDGGCFDNRGSDDFRSVALARVPCKQQTLNHTSSAFRYRQPTTTSGSYNMGNGTPTENSSENSKEETDHSGSSDFVVIANAECELTHPRPSRSSDKKMIKVLCKCGREPGEDEEDGGRESLVSASEGSTSSFHTAPVIASVC</sequence>
<organism evidence="2 3">
    <name type="scientific">Phomopsis amygdali</name>
    <name type="common">Fusicoccum amygdali</name>
    <dbReference type="NCBI Taxonomy" id="1214568"/>
    <lineage>
        <taxon>Eukaryota</taxon>
        <taxon>Fungi</taxon>
        <taxon>Dikarya</taxon>
        <taxon>Ascomycota</taxon>
        <taxon>Pezizomycotina</taxon>
        <taxon>Sordariomycetes</taxon>
        <taxon>Sordariomycetidae</taxon>
        <taxon>Diaporthales</taxon>
        <taxon>Diaporthaceae</taxon>
        <taxon>Diaporthe</taxon>
    </lineage>
</organism>
<feature type="region of interest" description="Disordered" evidence="1">
    <location>
        <begin position="222"/>
        <end position="257"/>
    </location>
</feature>